<dbReference type="KEGG" id="tcb:TCARB_1842"/>
<dbReference type="AlphaFoldDB" id="A0A3G1A910"/>
<proteinExistence type="predicted"/>
<reference evidence="2" key="1">
    <citation type="book" date="2010" name="EXTREMOPHILES" publisher="0:0-0">
        <title>Complete genome sequences of ten hyperthermophilic archaea reveal their metabolic capabilities and possible ecological roles.</title>
        <editorList>
            <person name="?"/>
        </editorList>
        <authorList>
            <person name="Ravin N.V."/>
            <person name="Mardanov A.V."/>
            <person name="Bonch-Osmolovskaya E.A."/>
            <person name="Skryabin K.G."/>
        </authorList>
    </citation>
    <scope>NUCLEOTIDE SEQUENCE [LARGE SCALE GENOMIC DNA]</scope>
    <source>
        <strain evidence="2">1505</strain>
    </source>
</reference>
<name>A0A3G1A910_9CREN</name>
<evidence type="ECO:0000313" key="2">
    <source>
        <dbReference type="Proteomes" id="UP000266720"/>
    </source>
</evidence>
<organism evidence="1 2">
    <name type="scientific">Thermofilum adornatum 1505</name>
    <dbReference type="NCBI Taxonomy" id="697581"/>
    <lineage>
        <taxon>Archaea</taxon>
        <taxon>Thermoproteota</taxon>
        <taxon>Thermoprotei</taxon>
        <taxon>Thermofilales</taxon>
        <taxon>Thermofilaceae</taxon>
        <taxon>Thermofilum</taxon>
    </lineage>
</organism>
<protein>
    <recommendedName>
        <fullName evidence="3">HEPN domain-containing protein</fullName>
    </recommendedName>
</protein>
<evidence type="ECO:0008006" key="3">
    <source>
        <dbReference type="Google" id="ProtNLM"/>
    </source>
</evidence>
<dbReference type="EMBL" id="CP007493">
    <property type="protein sequence ID" value="AJB42878.1"/>
    <property type="molecule type" value="Genomic_DNA"/>
</dbReference>
<dbReference type="RefSeq" id="WP_052887227.1">
    <property type="nucleotide sequence ID" value="NZ_CP007493.1"/>
</dbReference>
<dbReference type="Gene3D" id="1.20.120.330">
    <property type="entry name" value="Nucleotidyltransferases domain 2"/>
    <property type="match status" value="1"/>
</dbReference>
<dbReference type="Proteomes" id="UP000266720">
    <property type="component" value="Chromosome"/>
</dbReference>
<dbReference type="Pfam" id="PF05942">
    <property type="entry name" value="PaREP1"/>
    <property type="match status" value="1"/>
</dbReference>
<dbReference type="GeneID" id="25407250"/>
<gene>
    <name evidence="1" type="ORF">TCARB_1842</name>
</gene>
<dbReference type="InterPro" id="IPR010268">
    <property type="entry name" value="PaREP1"/>
</dbReference>
<sequence length="151" mass="17678">MERVYIFFIWLVFIILVGEDFVEARLGDAWSFLEAARKEFLESRGDPVRVRDAAEKAWNAVVQATDALIYAFTGSRPLSHYERRVALREIERRFEGVKRLGLRDRYMARYKVLHGETFYEGVVDLGEVEVELEKVEEYLKDVELLLKGART</sequence>
<accession>A0A3G1A910</accession>
<evidence type="ECO:0000313" key="1">
    <source>
        <dbReference type="EMBL" id="AJB42878.1"/>
    </source>
</evidence>